<reference evidence="2 3" key="1">
    <citation type="journal article" date="2019" name="Int. J. Syst. Evol. Microbiol.">
        <title>The Global Catalogue of Microorganisms (GCM) 10K type strain sequencing project: providing services to taxonomists for standard genome sequencing and annotation.</title>
        <authorList>
            <consortium name="The Broad Institute Genomics Platform"/>
            <consortium name="The Broad Institute Genome Sequencing Center for Infectious Disease"/>
            <person name="Wu L."/>
            <person name="Ma J."/>
        </authorList>
    </citation>
    <scope>NUCLEOTIDE SEQUENCE [LARGE SCALE GENOMIC DNA]</scope>
    <source>
        <strain evidence="2 3">JCM 16117</strain>
    </source>
</reference>
<protein>
    <submittedName>
        <fullName evidence="2">Nucleoside/nucleotide kinase family protein</fullName>
    </submittedName>
</protein>
<dbReference type="Proteomes" id="UP001500929">
    <property type="component" value="Unassembled WGS sequence"/>
</dbReference>
<name>A0ABN3DLB4_9MICO</name>
<keyword evidence="2" id="KW-0808">Transferase</keyword>
<keyword evidence="3" id="KW-1185">Reference proteome</keyword>
<accession>A0ABN3DLB4</accession>
<feature type="compositionally biased region" description="Low complexity" evidence="1">
    <location>
        <begin position="7"/>
        <end position="22"/>
    </location>
</feature>
<keyword evidence="2" id="KW-0418">Kinase</keyword>
<dbReference type="GO" id="GO:0016301">
    <property type="term" value="F:kinase activity"/>
    <property type="evidence" value="ECO:0007669"/>
    <property type="project" value="UniProtKB-KW"/>
</dbReference>
<feature type="region of interest" description="Disordered" evidence="1">
    <location>
        <begin position="1"/>
        <end position="22"/>
    </location>
</feature>
<evidence type="ECO:0000256" key="1">
    <source>
        <dbReference type="SAM" id="MobiDB-lite"/>
    </source>
</evidence>
<sequence>MPHSEVSSDASAVSTSAPADSTSAPVVAGLDELARRALALVQPGSRAVLGIAGSPGAGKTTLAGLLAARVNELSLESGGPGAPFAAHVPMDGYHLAESTLARLGRSDRKGALDTFDGWGFLALVRRLTSETDHTVYAPSFDRSIEEPIAGEHAIEPETRLVVLEGNYLLVDDGDGPWAQVKPLLTESWFCETPDEVRVSRLVVRHGIGGRTPEAALAWAETVDGRNALLIESTAPRADLVVSGITGAILSA</sequence>
<comment type="caution">
    <text evidence="2">The sequence shown here is derived from an EMBL/GenBank/DDBJ whole genome shotgun (WGS) entry which is preliminary data.</text>
</comment>
<dbReference type="InterPro" id="IPR027417">
    <property type="entry name" value="P-loop_NTPase"/>
</dbReference>
<dbReference type="Gene3D" id="3.40.50.300">
    <property type="entry name" value="P-loop containing nucleotide triphosphate hydrolases"/>
    <property type="match status" value="2"/>
</dbReference>
<dbReference type="NCBIfam" id="NF006743">
    <property type="entry name" value="PRK09270.1-2"/>
    <property type="match status" value="1"/>
</dbReference>
<dbReference type="EMBL" id="BAAAQY010000005">
    <property type="protein sequence ID" value="GAA2235350.1"/>
    <property type="molecule type" value="Genomic_DNA"/>
</dbReference>
<dbReference type="SUPFAM" id="SSF52540">
    <property type="entry name" value="P-loop containing nucleoside triphosphate hydrolases"/>
    <property type="match status" value="1"/>
</dbReference>
<organism evidence="2 3">
    <name type="scientific">Herbiconiux moechotypicola</name>
    <dbReference type="NCBI Taxonomy" id="637393"/>
    <lineage>
        <taxon>Bacteria</taxon>
        <taxon>Bacillati</taxon>
        <taxon>Actinomycetota</taxon>
        <taxon>Actinomycetes</taxon>
        <taxon>Micrococcales</taxon>
        <taxon>Microbacteriaceae</taxon>
        <taxon>Herbiconiux</taxon>
    </lineage>
</organism>
<evidence type="ECO:0000313" key="3">
    <source>
        <dbReference type="Proteomes" id="UP001500929"/>
    </source>
</evidence>
<evidence type="ECO:0000313" key="2">
    <source>
        <dbReference type="EMBL" id="GAA2235350.1"/>
    </source>
</evidence>
<dbReference type="PANTHER" id="PTHR10285">
    <property type="entry name" value="URIDINE KINASE"/>
    <property type="match status" value="1"/>
</dbReference>
<proteinExistence type="predicted"/>
<gene>
    <name evidence="2" type="ORF">GCM10009851_20470</name>
</gene>